<dbReference type="AlphaFoldDB" id="A0A941CSY2"/>
<evidence type="ECO:0000313" key="2">
    <source>
        <dbReference type="EMBL" id="MBR0577163.1"/>
    </source>
</evidence>
<evidence type="ECO:0000259" key="1">
    <source>
        <dbReference type="Pfam" id="PF01593"/>
    </source>
</evidence>
<dbReference type="EMBL" id="JAGSCS010000022">
    <property type="protein sequence ID" value="MBR0577163.1"/>
    <property type="molecule type" value="Genomic_DNA"/>
</dbReference>
<name>A0A941CSY2_9CLOT</name>
<evidence type="ECO:0000313" key="3">
    <source>
        <dbReference type="Proteomes" id="UP000675379"/>
    </source>
</evidence>
<dbReference type="Gene3D" id="3.50.50.60">
    <property type="entry name" value="FAD/NAD(P)-binding domain"/>
    <property type="match status" value="2"/>
</dbReference>
<keyword evidence="3" id="KW-1185">Reference proteome</keyword>
<dbReference type="SUPFAM" id="SSF51905">
    <property type="entry name" value="FAD/NAD(P)-binding domain"/>
    <property type="match status" value="1"/>
</dbReference>
<dbReference type="InterPro" id="IPR045892">
    <property type="entry name" value="CrtISO-like"/>
</dbReference>
<dbReference type="PRINTS" id="PR00419">
    <property type="entry name" value="ADXRDTASE"/>
</dbReference>
<dbReference type="PANTHER" id="PTHR46313:SF3">
    <property type="entry name" value="PROLYCOPENE ISOMERASE, CHLOROPLASTIC"/>
    <property type="match status" value="1"/>
</dbReference>
<reference evidence="2" key="1">
    <citation type="submission" date="2021-04" db="EMBL/GenBank/DDBJ databases">
        <title>Proteiniclasticum sedimins sp. nov., an obligate anaerobic bacterium isolated from anaerobic sludge.</title>
        <authorList>
            <person name="Liu J."/>
        </authorList>
    </citation>
    <scope>NUCLEOTIDE SEQUENCE</scope>
    <source>
        <strain evidence="2">BAD-10</strain>
    </source>
</reference>
<comment type="caution">
    <text evidence="2">The sequence shown here is derived from an EMBL/GenBank/DDBJ whole genome shotgun (WGS) entry which is preliminary data.</text>
</comment>
<dbReference type="Pfam" id="PF01593">
    <property type="entry name" value="Amino_oxidase"/>
    <property type="match status" value="1"/>
</dbReference>
<dbReference type="Proteomes" id="UP000675379">
    <property type="component" value="Unassembled WGS sequence"/>
</dbReference>
<sequence length="507" mass="57658">METFDYIVIGAGMGGLSAANFLAKHGKKVLVLEKHQIPGGLVTSFARQGVHYDLGIYGLYDLKKKETIQQFLVYWGGEWIPTVPCRGEMHAYIEGKPHIFRPGRLKEDFQEAFPQQAEEVNRIFQRMERIVTEMFSGTEAPEPPYDLHLLELVKFGIHSWRKKPTFMKYGVKDVAKVLDKLTDAEELKSAIYAYCPYPMVFMAFAYQWGVFGKGEYPLGGMQAIPDAAAAALSKAGGVLKLREEVTEILVEGGKAHGVKTASGQVYYGAVISNASPQHTLKWMKGEDRALFSLKKTMEGRKIFPAICTLFLAVDDTYDFQQTECITIAGRKAYQMKPEEYTPENVPVVINIYPKRDGDIYRPLVALVPLGYHYEDQWRTGPGQERGKAYRELKKQVEETILQRITEHLGEDFRRAVQAHEFSTPITFERYTYSQEGSFMGWSIEEKAYGKYLRQSTPIKDLHFVGQWVFPGFGVSAVMASGYYLAKDLLQNEGIDLKKEFQQFVENR</sequence>
<dbReference type="GO" id="GO:0016116">
    <property type="term" value="P:carotenoid metabolic process"/>
    <property type="evidence" value="ECO:0007669"/>
    <property type="project" value="InterPro"/>
</dbReference>
<dbReference type="InterPro" id="IPR002937">
    <property type="entry name" value="Amino_oxidase"/>
</dbReference>
<gene>
    <name evidence="2" type="ORF">KCG48_12640</name>
</gene>
<organism evidence="2 3">
    <name type="scientific">Proteiniclasticum sediminis</name>
    <dbReference type="NCBI Taxonomy" id="2804028"/>
    <lineage>
        <taxon>Bacteria</taxon>
        <taxon>Bacillati</taxon>
        <taxon>Bacillota</taxon>
        <taxon>Clostridia</taxon>
        <taxon>Eubacteriales</taxon>
        <taxon>Clostridiaceae</taxon>
        <taxon>Proteiniclasticum</taxon>
    </lineage>
</organism>
<proteinExistence type="predicted"/>
<dbReference type="PANTHER" id="PTHR46313">
    <property type="match status" value="1"/>
</dbReference>
<dbReference type="GO" id="GO:0016491">
    <property type="term" value="F:oxidoreductase activity"/>
    <property type="evidence" value="ECO:0007669"/>
    <property type="project" value="InterPro"/>
</dbReference>
<protein>
    <submittedName>
        <fullName evidence="2">NAD(P)/FAD-dependent oxidoreductase</fullName>
    </submittedName>
</protein>
<feature type="domain" description="Amine oxidase" evidence="1">
    <location>
        <begin position="13"/>
        <end position="488"/>
    </location>
</feature>
<dbReference type="InterPro" id="IPR036188">
    <property type="entry name" value="FAD/NAD-bd_sf"/>
</dbReference>
<accession>A0A941CSY2</accession>
<dbReference type="RefSeq" id="WP_211802579.1">
    <property type="nucleotide sequence ID" value="NZ_JAGSCS010000022.1"/>
</dbReference>